<proteinExistence type="predicted"/>
<feature type="chain" id="PRO_5027101105" description="Lipoprotein" evidence="1">
    <location>
        <begin position="18"/>
        <end position="101"/>
    </location>
</feature>
<keyword evidence="1" id="KW-0732">Signal</keyword>
<dbReference type="AlphaFoldDB" id="A0A6L6PEE9"/>
<dbReference type="RefSeq" id="WP_155462865.1">
    <property type="nucleotide sequence ID" value="NZ_WNKY01000005.1"/>
</dbReference>
<reference evidence="2 3" key="1">
    <citation type="submission" date="2019-11" db="EMBL/GenBank/DDBJ databases">
        <title>Type strains purchased from KCTC, JCM and DSMZ.</title>
        <authorList>
            <person name="Lu H."/>
        </authorList>
    </citation>
    <scope>NUCLEOTIDE SEQUENCE [LARGE SCALE GENOMIC DNA]</scope>
    <source>
        <strain evidence="2 3">KCTC 22382</strain>
    </source>
</reference>
<sequence>MKHLIKPLLILVPILLAACSPPKDSRVLKVTVKADTFIVNSQTYLSSKDLTAALRKMPHPDAIAVIQEHGISPERHDEAMSAIQSADLKVPIGFVGNEVFY</sequence>
<feature type="signal peptide" evidence="1">
    <location>
        <begin position="1"/>
        <end position="17"/>
    </location>
</feature>
<dbReference type="EMBL" id="WNKY01000005">
    <property type="protein sequence ID" value="MTV37428.1"/>
    <property type="molecule type" value="Genomic_DNA"/>
</dbReference>
<evidence type="ECO:0008006" key="4">
    <source>
        <dbReference type="Google" id="ProtNLM"/>
    </source>
</evidence>
<evidence type="ECO:0000313" key="3">
    <source>
        <dbReference type="Proteomes" id="UP000475582"/>
    </source>
</evidence>
<evidence type="ECO:0000256" key="1">
    <source>
        <dbReference type="SAM" id="SignalP"/>
    </source>
</evidence>
<comment type="caution">
    <text evidence="2">The sequence shown here is derived from an EMBL/GenBank/DDBJ whole genome shotgun (WGS) entry which is preliminary data.</text>
</comment>
<organism evidence="2 3">
    <name type="scientific">Duganella radicis</name>
    <dbReference type="NCBI Taxonomy" id="551988"/>
    <lineage>
        <taxon>Bacteria</taxon>
        <taxon>Pseudomonadati</taxon>
        <taxon>Pseudomonadota</taxon>
        <taxon>Betaproteobacteria</taxon>
        <taxon>Burkholderiales</taxon>
        <taxon>Oxalobacteraceae</taxon>
        <taxon>Telluria group</taxon>
        <taxon>Duganella</taxon>
    </lineage>
</organism>
<protein>
    <recommendedName>
        <fullName evidence="4">Lipoprotein</fullName>
    </recommendedName>
</protein>
<dbReference type="Proteomes" id="UP000475582">
    <property type="component" value="Unassembled WGS sequence"/>
</dbReference>
<dbReference type="PROSITE" id="PS51257">
    <property type="entry name" value="PROKAR_LIPOPROTEIN"/>
    <property type="match status" value="1"/>
</dbReference>
<keyword evidence="3" id="KW-1185">Reference proteome</keyword>
<evidence type="ECO:0000313" key="2">
    <source>
        <dbReference type="EMBL" id="MTV37428.1"/>
    </source>
</evidence>
<gene>
    <name evidence="2" type="ORF">GM676_07510</name>
</gene>
<name>A0A6L6PEE9_9BURK</name>
<accession>A0A6L6PEE9</accession>